<dbReference type="InterPro" id="IPR008964">
    <property type="entry name" value="Invasin/intimin_cell_adhesion"/>
</dbReference>
<accession>A0ABQ4N187</accession>
<dbReference type="SMART" id="SM00635">
    <property type="entry name" value="BID_2"/>
    <property type="match status" value="1"/>
</dbReference>
<dbReference type="EMBL" id="BOVJ01000015">
    <property type="protein sequence ID" value="GIQ61946.1"/>
    <property type="molecule type" value="Genomic_DNA"/>
</dbReference>
<feature type="region of interest" description="Disordered" evidence="1">
    <location>
        <begin position="502"/>
        <end position="521"/>
    </location>
</feature>
<feature type="domain" description="BIG2" evidence="2">
    <location>
        <begin position="584"/>
        <end position="667"/>
    </location>
</feature>
<evidence type="ECO:0000313" key="3">
    <source>
        <dbReference type="EMBL" id="GIQ61946.1"/>
    </source>
</evidence>
<dbReference type="InterPro" id="IPR003343">
    <property type="entry name" value="Big_2"/>
</dbReference>
<dbReference type="Gene3D" id="2.60.40.1080">
    <property type="match status" value="1"/>
</dbReference>
<dbReference type="PROSITE" id="PS00018">
    <property type="entry name" value="EF_HAND_1"/>
    <property type="match status" value="1"/>
</dbReference>
<dbReference type="InterPro" id="IPR036439">
    <property type="entry name" value="Dockerin_dom_sf"/>
</dbReference>
<dbReference type="SUPFAM" id="SSF49373">
    <property type="entry name" value="Invasin/intimin cell-adhesion fragments"/>
    <property type="match status" value="1"/>
</dbReference>
<feature type="compositionally biased region" description="Polar residues" evidence="1">
    <location>
        <begin position="511"/>
        <end position="520"/>
    </location>
</feature>
<gene>
    <name evidence="3" type="ORF">PACILC2_05140</name>
</gene>
<evidence type="ECO:0000256" key="1">
    <source>
        <dbReference type="SAM" id="MobiDB-lite"/>
    </source>
</evidence>
<dbReference type="InterPro" id="IPR018247">
    <property type="entry name" value="EF_Hand_1_Ca_BS"/>
</dbReference>
<comment type="caution">
    <text evidence="3">The sequence shown here is derived from an EMBL/GenBank/DDBJ whole genome shotgun (WGS) entry which is preliminary data.</text>
</comment>
<evidence type="ECO:0000259" key="2">
    <source>
        <dbReference type="SMART" id="SM00635"/>
    </source>
</evidence>
<dbReference type="Proteomes" id="UP000680304">
    <property type="component" value="Unassembled WGS sequence"/>
</dbReference>
<name>A0ABQ4N187_9BACL</name>
<dbReference type="Pfam" id="PF02368">
    <property type="entry name" value="Big_2"/>
    <property type="match status" value="1"/>
</dbReference>
<dbReference type="Gene3D" id="2.120.10.30">
    <property type="entry name" value="TolB, C-terminal domain"/>
    <property type="match status" value="1"/>
</dbReference>
<reference evidence="3 4" key="1">
    <citation type="submission" date="2021-04" db="EMBL/GenBank/DDBJ databases">
        <title>Draft genome sequence of Paenibacillus cisolokensis, LC2-13A.</title>
        <authorList>
            <person name="Uke A."/>
            <person name="Chhe C."/>
            <person name="Baramee S."/>
            <person name="Kosugi A."/>
        </authorList>
    </citation>
    <scope>NUCLEOTIDE SEQUENCE [LARGE SCALE GENOMIC DNA]</scope>
    <source>
        <strain evidence="3 4">LC2-13A</strain>
    </source>
</reference>
<sequence>MKRRSRHRMPRRLSANSPSRWLLPALSRLLVTALCGMLAMPGLAAATGNADAAAAAGPQLSVQAPSGLVEKTFYADVYVYSVSPIAEVTAIIGDRTTALQKLPGSCGYSCRYGGFIDSGLDTTPGTVKVTYRAVDVDGLAATAQHTYGVDMKPVVMPVSPLPYAVADPELALDLSCADDDEPGCVLVTVKVNASKVAESVYGIHETVNIGQWDRRQLRLNIEAKDSAGQTTYHSFPFYVESGPELTRKAHARGLVLDHDDTRLLYWDAYYHRLIVRDLITSEEETLPFPVAENRDLHVFLTPDGVMGGAFDATGFPLPDGYYEKGLDPMGRYLVFEWKRGSLTEMAAASILVNGDFAVFLADDGSSSGPKPLVLRNLKTGDETTVDVITGADYEISADGTLVYAKGGQIYLYRAGDAEPSALTSDKQYRHSWPRTDGRLVVYTKRLATSDESTIVLVDTGGDPAESELGRTEGYPKDYAVAYGWVAFNRMAENGQRQLWVRSPEGAEERLTPTSTAQSRLDSLAPNGDVTYIYNGELIISRLGPDGREPSKSLTLDKARSFWRNGWQIYLGAAWYGLNDDGQPPVKPVRLEASPVSAELFPGETVSVTASVYMSDGTRTDVTARTAFRSSDPEVASVGEDGIVRALSPGHTEIALLYEGLTASAVVEVKADLPPDTPPGDPADLNDDGNVDVRDLIAFLKAIGTSAGDPHFIPKADYDRDGRIGSDDGITFILLYRNAVLRR</sequence>
<protein>
    <recommendedName>
        <fullName evidence="2">BIG2 domain-containing protein</fullName>
    </recommendedName>
</protein>
<proteinExistence type="predicted"/>
<dbReference type="SUPFAM" id="SSF63446">
    <property type="entry name" value="Type I dockerin domain"/>
    <property type="match status" value="1"/>
</dbReference>
<evidence type="ECO:0000313" key="4">
    <source>
        <dbReference type="Proteomes" id="UP000680304"/>
    </source>
</evidence>
<dbReference type="Gene3D" id="1.10.1330.10">
    <property type="entry name" value="Dockerin domain"/>
    <property type="match status" value="1"/>
</dbReference>
<dbReference type="InterPro" id="IPR011042">
    <property type="entry name" value="6-blade_b-propeller_TolB-like"/>
</dbReference>
<keyword evidence="4" id="KW-1185">Reference proteome</keyword>
<organism evidence="3 4">
    <name type="scientific">Paenibacillus cisolokensis</name>
    <dbReference type="NCBI Taxonomy" id="1658519"/>
    <lineage>
        <taxon>Bacteria</taxon>
        <taxon>Bacillati</taxon>
        <taxon>Bacillota</taxon>
        <taxon>Bacilli</taxon>
        <taxon>Bacillales</taxon>
        <taxon>Paenibacillaceae</taxon>
        <taxon>Paenibacillus</taxon>
    </lineage>
</organism>
<dbReference type="RefSeq" id="WP_213527200.1">
    <property type="nucleotide sequence ID" value="NZ_BOVJ01000015.1"/>
</dbReference>
<dbReference type="SUPFAM" id="SSF69304">
    <property type="entry name" value="Tricorn protease N-terminal domain"/>
    <property type="match status" value="1"/>
</dbReference>